<dbReference type="Proteomes" id="UP000235220">
    <property type="component" value="Chromosome 13"/>
</dbReference>
<feature type="compositionally biased region" description="Low complexity" evidence="1">
    <location>
        <begin position="1"/>
        <end position="16"/>
    </location>
</feature>
<dbReference type="RefSeq" id="XP_018822471.1">
    <property type="nucleotide sequence ID" value="XM_018966926.2"/>
</dbReference>
<feature type="compositionally biased region" description="Basic residues" evidence="1">
    <location>
        <begin position="809"/>
        <end position="820"/>
    </location>
</feature>
<name>A0A2I4ESV2_JUGRE</name>
<feature type="compositionally biased region" description="Basic and acidic residues" evidence="1">
    <location>
        <begin position="80"/>
        <end position="91"/>
    </location>
</feature>
<proteinExistence type="predicted"/>
<reference evidence="4" key="1">
    <citation type="submission" date="2025-08" db="UniProtKB">
        <authorList>
            <consortium name="RefSeq"/>
        </authorList>
    </citation>
    <scope>IDENTIFICATION</scope>
    <source>
        <tissue evidence="4">Leaves</tissue>
    </source>
</reference>
<protein>
    <submittedName>
        <fullName evidence="4">Uncharacterized protein LOC108992368</fullName>
    </submittedName>
</protein>
<dbReference type="KEGG" id="jre:108992368"/>
<evidence type="ECO:0000313" key="4">
    <source>
        <dbReference type="RefSeq" id="XP_018822471.1"/>
    </source>
</evidence>
<dbReference type="Gramene" id="Jr13_02590_p1">
    <property type="protein sequence ID" value="cds.Jr13_02590_p1"/>
    <property type="gene ID" value="Jr13_02590"/>
</dbReference>
<keyword evidence="3" id="KW-1185">Reference proteome</keyword>
<dbReference type="AlphaFoldDB" id="A0A2I4ESV2"/>
<dbReference type="FunCoup" id="A0A2I4ESV2">
    <property type="interactions" value="894"/>
</dbReference>
<feature type="region of interest" description="Disordered" evidence="1">
    <location>
        <begin position="471"/>
        <end position="539"/>
    </location>
</feature>
<feature type="compositionally biased region" description="Low complexity" evidence="1">
    <location>
        <begin position="772"/>
        <end position="784"/>
    </location>
</feature>
<accession>A0A2I4ESV2</accession>
<feature type="compositionally biased region" description="Polar residues" evidence="1">
    <location>
        <begin position="46"/>
        <end position="62"/>
    </location>
</feature>
<evidence type="ECO:0000313" key="3">
    <source>
        <dbReference type="Proteomes" id="UP000235220"/>
    </source>
</evidence>
<feature type="compositionally biased region" description="Polar residues" evidence="1">
    <location>
        <begin position="100"/>
        <end position="117"/>
    </location>
</feature>
<feature type="compositionally biased region" description="Acidic residues" evidence="1">
    <location>
        <begin position="491"/>
        <end position="507"/>
    </location>
</feature>
<sequence>MAVPSNKSSSSAMISSRENHNSRNSEISNPIRRSFGGNPFTKPSIVANQRVSNPNTQANSPSEFQLISSMGRETVASLRGCEDKENPKDQNAKVGIVRSPASSKGTKNFMSPTISAASKITASPRKKILGERNEPARTSLSFANEKNPFRSVRFSDVVEDIDAEEDPGLQENKTEAADEEKARITASSIQEALRCEEVFDSEVPLTSKIESKSLPDEPDCVNIDPTFKISPTSSCSWSCPTVAPLDVDPSMPPYDPKANYLSPRPQFLHYRPNPRIELYLNKESDGRRLEESFSDTEVTEETQSDDSQRENEDVSSGDLSKEEEQEEVRVSEPSSFSTYMSKKIIEAKGGSKLPFFSRSKCIGLFLLLSLACLSISVTNSPVIEPSVLKVSSYFKINDSYEIVELAKANFDGLARNFFLWYAKTISVVSKLMQDFRGVHISGPLHYCNLTTLAEDIRVDGYLMFDHSYKGRGRKSEHNVLGPMRETKVDSEPPEEEGQPEPEADENIVEASGQHDKDYEGEVSQETEEVSEEHGTTESEEVLLALEAEVTEPVNLEAKETQEVVLIAGNLCSQEQSNVNYKEQPVTVPTADEIQPEVSEAGELQDESEIAFTKIELAKDGVDPESSELGASAENIRGSEVWESTVYVTKDGFLRANLLGIALLVLMLIAATAFIYMMKDGNPTRVTAVNVEQPLLAKKLDFSPICSTEQIFLSSRNWPTEMDVDGESCPSEMSSFQTISSYSKKGFEASSEAQSQERRKPGKNHKRDSIATSSGYSMGSPSYGSFTTYEKISSKHGLSEDEETITPVRRSSRIRNKVTSS</sequence>
<feature type="compositionally biased region" description="Basic and acidic residues" evidence="1">
    <location>
        <begin position="319"/>
        <end position="330"/>
    </location>
</feature>
<keyword evidence="2" id="KW-0812">Transmembrane</keyword>
<keyword evidence="2" id="KW-0472">Membrane</keyword>
<organism evidence="3 4">
    <name type="scientific">Juglans regia</name>
    <name type="common">English walnut</name>
    <dbReference type="NCBI Taxonomy" id="51240"/>
    <lineage>
        <taxon>Eukaryota</taxon>
        <taxon>Viridiplantae</taxon>
        <taxon>Streptophyta</taxon>
        <taxon>Embryophyta</taxon>
        <taxon>Tracheophyta</taxon>
        <taxon>Spermatophyta</taxon>
        <taxon>Magnoliopsida</taxon>
        <taxon>eudicotyledons</taxon>
        <taxon>Gunneridae</taxon>
        <taxon>Pentapetalae</taxon>
        <taxon>rosids</taxon>
        <taxon>fabids</taxon>
        <taxon>Fagales</taxon>
        <taxon>Juglandaceae</taxon>
        <taxon>Juglans</taxon>
    </lineage>
</organism>
<dbReference type="STRING" id="51240.A0A2I4ESV2"/>
<evidence type="ECO:0000256" key="1">
    <source>
        <dbReference type="SAM" id="MobiDB-lite"/>
    </source>
</evidence>
<feature type="region of interest" description="Disordered" evidence="1">
    <location>
        <begin position="287"/>
        <end position="332"/>
    </location>
</feature>
<keyword evidence="2" id="KW-1133">Transmembrane helix</keyword>
<feature type="region of interest" description="Disordered" evidence="1">
    <location>
        <begin position="1"/>
        <end position="62"/>
    </location>
</feature>
<evidence type="ECO:0000256" key="2">
    <source>
        <dbReference type="SAM" id="Phobius"/>
    </source>
</evidence>
<feature type="region of interest" description="Disordered" evidence="1">
    <location>
        <begin position="79"/>
        <end position="117"/>
    </location>
</feature>
<feature type="compositionally biased region" description="Acidic residues" evidence="1">
    <location>
        <begin position="520"/>
        <end position="530"/>
    </location>
</feature>
<feature type="region of interest" description="Disordered" evidence="1">
    <location>
        <begin position="746"/>
        <end position="820"/>
    </location>
</feature>
<gene>
    <name evidence="4" type="primary">LOC108992368</name>
</gene>
<dbReference type="PANTHER" id="PTHR34775:SF4">
    <property type="entry name" value="TRANSMEMBRANE PROTEIN"/>
    <property type="match status" value="1"/>
</dbReference>
<dbReference type="GeneID" id="108992368"/>
<feature type="transmembrane region" description="Helical" evidence="2">
    <location>
        <begin position="657"/>
        <end position="677"/>
    </location>
</feature>
<dbReference type="OrthoDB" id="676522at2759"/>
<feature type="compositionally biased region" description="Acidic residues" evidence="1">
    <location>
        <begin position="292"/>
        <end position="304"/>
    </location>
</feature>
<dbReference type="PANTHER" id="PTHR34775">
    <property type="entry name" value="TRANSMEMBRANE PROTEIN"/>
    <property type="match status" value="1"/>
</dbReference>